<organism evidence="2 3">
    <name type="scientific">Fuerstiella marisgermanici</name>
    <dbReference type="NCBI Taxonomy" id="1891926"/>
    <lineage>
        <taxon>Bacteria</taxon>
        <taxon>Pseudomonadati</taxon>
        <taxon>Planctomycetota</taxon>
        <taxon>Planctomycetia</taxon>
        <taxon>Planctomycetales</taxon>
        <taxon>Planctomycetaceae</taxon>
        <taxon>Fuerstiella</taxon>
    </lineage>
</organism>
<proteinExistence type="predicted"/>
<feature type="signal peptide" evidence="1">
    <location>
        <begin position="1"/>
        <end position="24"/>
    </location>
</feature>
<evidence type="ECO:0000256" key="1">
    <source>
        <dbReference type="SAM" id="SignalP"/>
    </source>
</evidence>
<dbReference type="EMBL" id="CP017641">
    <property type="protein sequence ID" value="APZ95076.1"/>
    <property type="molecule type" value="Genomic_DNA"/>
</dbReference>
<dbReference type="KEGG" id="fmr:Fuma_04728"/>
<keyword evidence="1" id="KW-0732">Signal</keyword>
<sequence precursor="true">MKRTFSILLVASGMLFAIAAVANAQGRGHRGHSHFSSRARIGSYSNYGSAHRRGPTVGYGRSAYGPYISRSYARVSPGPRFGSRSYSQRAYGNYRVRSTGFGRSCR</sequence>
<evidence type="ECO:0000313" key="2">
    <source>
        <dbReference type="EMBL" id="APZ95076.1"/>
    </source>
</evidence>
<gene>
    <name evidence="2" type="ORF">Fuma_04728</name>
</gene>
<keyword evidence="3" id="KW-1185">Reference proteome</keyword>
<dbReference type="Proteomes" id="UP000187735">
    <property type="component" value="Chromosome"/>
</dbReference>
<evidence type="ECO:0000313" key="3">
    <source>
        <dbReference type="Proteomes" id="UP000187735"/>
    </source>
</evidence>
<accession>A0A1P8WLZ5</accession>
<protein>
    <submittedName>
        <fullName evidence="2">Uncharacterized protein</fullName>
    </submittedName>
</protein>
<dbReference type="STRING" id="1891926.Fuma_04728"/>
<dbReference type="AlphaFoldDB" id="A0A1P8WLZ5"/>
<reference evidence="2 3" key="1">
    <citation type="journal article" date="2016" name="Front. Microbiol.">
        <title>Fuerstia marisgermanicae gen. nov., sp. nov., an Unusual Member of the Phylum Planctomycetes from the German Wadden Sea.</title>
        <authorList>
            <person name="Kohn T."/>
            <person name="Heuer A."/>
            <person name="Jogler M."/>
            <person name="Vollmers J."/>
            <person name="Boedeker C."/>
            <person name="Bunk B."/>
            <person name="Rast P."/>
            <person name="Borchert D."/>
            <person name="Glockner I."/>
            <person name="Freese H.M."/>
            <person name="Klenk H.P."/>
            <person name="Overmann J."/>
            <person name="Kaster A.K."/>
            <person name="Rohde M."/>
            <person name="Wiegand S."/>
            <person name="Jogler C."/>
        </authorList>
    </citation>
    <scope>NUCLEOTIDE SEQUENCE [LARGE SCALE GENOMIC DNA]</scope>
    <source>
        <strain evidence="2 3">NH11</strain>
    </source>
</reference>
<feature type="chain" id="PRO_5012659143" evidence="1">
    <location>
        <begin position="25"/>
        <end position="106"/>
    </location>
</feature>
<name>A0A1P8WLZ5_9PLAN</name>